<feature type="domain" description="Rhodopsin" evidence="3">
    <location>
        <begin position="42"/>
        <end position="277"/>
    </location>
</feature>
<feature type="region of interest" description="Disordered" evidence="1">
    <location>
        <begin position="301"/>
        <end position="370"/>
    </location>
</feature>
<dbReference type="Proteomes" id="UP001590951">
    <property type="component" value="Unassembled WGS sequence"/>
</dbReference>
<organism evidence="4 5">
    <name type="scientific">Lepraria finkii</name>
    <dbReference type="NCBI Taxonomy" id="1340010"/>
    <lineage>
        <taxon>Eukaryota</taxon>
        <taxon>Fungi</taxon>
        <taxon>Dikarya</taxon>
        <taxon>Ascomycota</taxon>
        <taxon>Pezizomycotina</taxon>
        <taxon>Lecanoromycetes</taxon>
        <taxon>OSLEUM clade</taxon>
        <taxon>Lecanoromycetidae</taxon>
        <taxon>Lecanorales</taxon>
        <taxon>Lecanorineae</taxon>
        <taxon>Stereocaulaceae</taxon>
        <taxon>Lepraria</taxon>
    </lineage>
</organism>
<keyword evidence="2" id="KW-0812">Transmembrane</keyword>
<keyword evidence="2" id="KW-0472">Membrane</keyword>
<feature type="transmembrane region" description="Helical" evidence="2">
    <location>
        <begin position="213"/>
        <end position="234"/>
    </location>
</feature>
<feature type="transmembrane region" description="Helical" evidence="2">
    <location>
        <begin position="20"/>
        <end position="41"/>
    </location>
</feature>
<keyword evidence="5" id="KW-1185">Reference proteome</keyword>
<keyword evidence="2" id="KW-1133">Transmembrane helix</keyword>
<evidence type="ECO:0000256" key="2">
    <source>
        <dbReference type="SAM" id="Phobius"/>
    </source>
</evidence>
<evidence type="ECO:0000259" key="3">
    <source>
        <dbReference type="Pfam" id="PF20684"/>
    </source>
</evidence>
<name>A0ABR4B2G2_9LECA</name>
<feature type="transmembrane region" description="Helical" evidence="2">
    <location>
        <begin position="103"/>
        <end position="124"/>
    </location>
</feature>
<reference evidence="4 5" key="1">
    <citation type="submission" date="2024-09" db="EMBL/GenBank/DDBJ databases">
        <title>Rethinking Asexuality: The Enigmatic Case of Functional Sexual Genes in Lepraria (Stereocaulaceae).</title>
        <authorList>
            <person name="Doellman M."/>
            <person name="Sun Y."/>
            <person name="Barcenas-Pena A."/>
            <person name="Lumbsch H.T."/>
            <person name="Grewe F."/>
        </authorList>
    </citation>
    <scope>NUCLEOTIDE SEQUENCE [LARGE SCALE GENOMIC DNA]</scope>
    <source>
        <strain evidence="4 5">Grewe 0041</strain>
    </source>
</reference>
<feature type="transmembrane region" description="Helical" evidence="2">
    <location>
        <begin position="61"/>
        <end position="83"/>
    </location>
</feature>
<evidence type="ECO:0000313" key="4">
    <source>
        <dbReference type="EMBL" id="KAL2051156.1"/>
    </source>
</evidence>
<dbReference type="InterPro" id="IPR049326">
    <property type="entry name" value="Rhodopsin_dom_fungi"/>
</dbReference>
<feature type="transmembrane region" description="Helical" evidence="2">
    <location>
        <begin position="136"/>
        <end position="158"/>
    </location>
</feature>
<accession>A0ABR4B2G2</accession>
<feature type="transmembrane region" description="Helical" evidence="2">
    <location>
        <begin position="254"/>
        <end position="272"/>
    </location>
</feature>
<dbReference type="EMBL" id="JBHFEH010000038">
    <property type="protein sequence ID" value="KAL2051156.1"/>
    <property type="molecule type" value="Genomic_DNA"/>
</dbReference>
<feature type="transmembrane region" description="Helical" evidence="2">
    <location>
        <begin position="178"/>
        <end position="201"/>
    </location>
</feature>
<evidence type="ECO:0000256" key="1">
    <source>
        <dbReference type="SAM" id="MobiDB-lite"/>
    </source>
</evidence>
<protein>
    <recommendedName>
        <fullName evidence="3">Rhodopsin domain-containing protein</fullName>
    </recommendedName>
</protein>
<evidence type="ECO:0000313" key="5">
    <source>
        <dbReference type="Proteomes" id="UP001590951"/>
    </source>
</evidence>
<dbReference type="PANTHER" id="PTHR38794">
    <property type="entry name" value="INTEGRAL MEMBRANE PROTEIN"/>
    <property type="match status" value="1"/>
</dbReference>
<gene>
    <name evidence="4" type="ORF">ABVK25_008585</name>
</gene>
<dbReference type="PANTHER" id="PTHR38794:SF1">
    <property type="entry name" value="INTEGRAL MEMBRANE PROTEIN"/>
    <property type="match status" value="1"/>
</dbReference>
<proteinExistence type="predicted"/>
<sequence length="389" mass="42995">MTSVSNLTTTDGPRWNQPTNHGPVVSVMTWLLVVTTFLAVLARIATRFMVVHTVRFDDMSILLALLFAIGQSIATSLQTAAGLGRPIDLLSSSQVTRFQQNAYAADILYVLTLALTKVSVLLYLQSLTPVREQRIANYALGGVTGLWALSSILVFAFRCGLPDAWDFIDGKCIDIVAFWIYFDVMNILTDLTLIAMPFWILGSLQMRVRRKAIILICFSARIFTVAATAIQIYYTHHEIPGSDDFTFDLWQVVLWTEIVQAFSLMTACVPYLKPFLEALETGMIRADGGGTARKGLSEYCSSQGSWGHQKHSSSDNGKKSRSRDPASLHPDSIALRNFHPGNVKTQTATISARGRGPESDADSQSSQSKIIKKQIDWTLTDETKLPHAV</sequence>
<comment type="caution">
    <text evidence="4">The sequence shown here is derived from an EMBL/GenBank/DDBJ whole genome shotgun (WGS) entry which is preliminary data.</text>
</comment>
<feature type="compositionally biased region" description="Basic and acidic residues" evidence="1">
    <location>
        <begin position="312"/>
        <end position="326"/>
    </location>
</feature>
<dbReference type="Pfam" id="PF20684">
    <property type="entry name" value="Fung_rhodopsin"/>
    <property type="match status" value="1"/>
</dbReference>